<dbReference type="EMBL" id="FNVO01000001">
    <property type="protein sequence ID" value="SEF57317.1"/>
    <property type="molecule type" value="Genomic_DNA"/>
</dbReference>
<gene>
    <name evidence="5" type="ORF">SAMN04489712_101467</name>
</gene>
<evidence type="ECO:0000259" key="3">
    <source>
        <dbReference type="Pfam" id="PF00501"/>
    </source>
</evidence>
<dbReference type="RefSeq" id="WP_103935900.1">
    <property type="nucleotide sequence ID" value="NZ_FNVO01000001.1"/>
</dbReference>
<dbReference type="GO" id="GO:0006631">
    <property type="term" value="P:fatty acid metabolic process"/>
    <property type="evidence" value="ECO:0007669"/>
    <property type="project" value="TreeGrafter"/>
</dbReference>
<protein>
    <submittedName>
        <fullName evidence="5">Acyl-CoA synthetase (AMP-forming)/AMP-acid ligase II</fullName>
    </submittedName>
</protein>
<dbReference type="PROSITE" id="PS00455">
    <property type="entry name" value="AMP_BINDING"/>
    <property type="match status" value="1"/>
</dbReference>
<evidence type="ECO:0000313" key="6">
    <source>
        <dbReference type="Proteomes" id="UP000236723"/>
    </source>
</evidence>
<dbReference type="CDD" id="cd04433">
    <property type="entry name" value="AFD_class_I"/>
    <property type="match status" value="1"/>
</dbReference>
<dbReference type="InterPro" id="IPR025110">
    <property type="entry name" value="AMP-bd_C"/>
</dbReference>
<dbReference type="InterPro" id="IPR042099">
    <property type="entry name" value="ANL_N_sf"/>
</dbReference>
<evidence type="ECO:0000256" key="1">
    <source>
        <dbReference type="ARBA" id="ARBA00006432"/>
    </source>
</evidence>
<keyword evidence="6" id="KW-1185">Reference proteome</keyword>
<keyword evidence="2 5" id="KW-0436">Ligase</keyword>
<sequence length="503" mass="53882">MTHGLADFLTGHPAAPDTAVLHWKDGELSLGELTAAARALAARLGPLDRAPVACLVDGGASAVTAMFATWLAGGVYVPVNCRLSDAEVRDQLNATAPAAVVVGAAHTDRVPGHLNRLVEHAPRSWIPVPATATWTGERYGHDAALVIRTSGTTGTAKPVILEHEGVREGLDTVIARLRGGSQGRPARAPMPNLIPTSMALWAGIWNALFAFRLGAPVVLLDRFDTADYADLVKRFGIRSCILAPAMMNMLAEDPRITDLAPLRLVRSITAPLTPAQARRFRDRFGVAILNSYGQTELGGEVAGWTAADVGEFGDAKLGAVGRPHPGVTVRIMDDERRELPAGRVGEIWIRSPFATRDVPADRVADGFLRTGDLGRLDDDGFLWIEGRVSDMINRGGMKIVPHEVEEALRRHPGVADACVAGVPDARLGEVPVAWVRPAAGQDPQEAELRAFARRALAGYKVPVAVRRVDDFPRNEIGKVLRRELVAGYEHETGTLSPDGTDSP</sequence>
<dbReference type="Pfam" id="PF00501">
    <property type="entry name" value="AMP-binding"/>
    <property type="match status" value="1"/>
</dbReference>
<evidence type="ECO:0000256" key="2">
    <source>
        <dbReference type="ARBA" id="ARBA00022598"/>
    </source>
</evidence>
<dbReference type="PANTHER" id="PTHR43201">
    <property type="entry name" value="ACYL-COA SYNTHETASE"/>
    <property type="match status" value="1"/>
</dbReference>
<evidence type="ECO:0000259" key="4">
    <source>
        <dbReference type="Pfam" id="PF13193"/>
    </source>
</evidence>
<dbReference type="PANTHER" id="PTHR43201:SF5">
    <property type="entry name" value="MEDIUM-CHAIN ACYL-COA LIGASE ACSF2, MITOCHONDRIAL"/>
    <property type="match status" value="1"/>
</dbReference>
<organism evidence="5 6">
    <name type="scientific">Thermomonospora echinospora</name>
    <dbReference type="NCBI Taxonomy" id="1992"/>
    <lineage>
        <taxon>Bacteria</taxon>
        <taxon>Bacillati</taxon>
        <taxon>Actinomycetota</taxon>
        <taxon>Actinomycetes</taxon>
        <taxon>Streptosporangiales</taxon>
        <taxon>Thermomonosporaceae</taxon>
        <taxon>Thermomonospora</taxon>
    </lineage>
</organism>
<reference evidence="6" key="1">
    <citation type="submission" date="2016-10" db="EMBL/GenBank/DDBJ databases">
        <authorList>
            <person name="Varghese N."/>
            <person name="Submissions S."/>
        </authorList>
    </citation>
    <scope>NUCLEOTIDE SEQUENCE [LARGE SCALE GENOMIC DNA]</scope>
    <source>
        <strain evidence="6">DSM 43163</strain>
    </source>
</reference>
<dbReference type="InterPro" id="IPR045851">
    <property type="entry name" value="AMP-bd_C_sf"/>
</dbReference>
<comment type="similarity">
    <text evidence="1">Belongs to the ATP-dependent AMP-binding enzyme family.</text>
</comment>
<proteinExistence type="inferred from homology"/>
<dbReference type="GO" id="GO:0031956">
    <property type="term" value="F:medium-chain fatty acid-CoA ligase activity"/>
    <property type="evidence" value="ECO:0007669"/>
    <property type="project" value="TreeGrafter"/>
</dbReference>
<feature type="domain" description="AMP-binding enzyme C-terminal" evidence="4">
    <location>
        <begin position="403"/>
        <end position="478"/>
    </location>
</feature>
<dbReference type="InterPro" id="IPR020845">
    <property type="entry name" value="AMP-binding_CS"/>
</dbReference>
<dbReference type="AlphaFoldDB" id="A0A1H5T5P4"/>
<dbReference type="InterPro" id="IPR000873">
    <property type="entry name" value="AMP-dep_synth/lig_dom"/>
</dbReference>
<dbReference type="Proteomes" id="UP000236723">
    <property type="component" value="Unassembled WGS sequence"/>
</dbReference>
<evidence type="ECO:0000313" key="5">
    <source>
        <dbReference type="EMBL" id="SEF57317.1"/>
    </source>
</evidence>
<dbReference type="SUPFAM" id="SSF56801">
    <property type="entry name" value="Acetyl-CoA synthetase-like"/>
    <property type="match status" value="1"/>
</dbReference>
<feature type="domain" description="AMP-dependent synthetase/ligase" evidence="3">
    <location>
        <begin position="15"/>
        <end position="355"/>
    </location>
</feature>
<dbReference type="Gene3D" id="3.40.50.12780">
    <property type="entry name" value="N-terminal domain of ligase-like"/>
    <property type="match status" value="1"/>
</dbReference>
<dbReference type="OrthoDB" id="3455053at2"/>
<dbReference type="Gene3D" id="3.30.300.30">
    <property type="match status" value="1"/>
</dbReference>
<accession>A0A1H5T5P4</accession>
<name>A0A1H5T5P4_9ACTN</name>
<dbReference type="Pfam" id="PF13193">
    <property type="entry name" value="AMP-binding_C"/>
    <property type="match status" value="1"/>
</dbReference>